<evidence type="ECO:0000313" key="1">
    <source>
        <dbReference type="EMBL" id="JAD63448.1"/>
    </source>
</evidence>
<accession>A0A0A9BMP2</accession>
<organism evidence="1">
    <name type="scientific">Arundo donax</name>
    <name type="common">Giant reed</name>
    <name type="synonym">Donax arundinaceus</name>
    <dbReference type="NCBI Taxonomy" id="35708"/>
    <lineage>
        <taxon>Eukaryota</taxon>
        <taxon>Viridiplantae</taxon>
        <taxon>Streptophyta</taxon>
        <taxon>Embryophyta</taxon>
        <taxon>Tracheophyta</taxon>
        <taxon>Spermatophyta</taxon>
        <taxon>Magnoliopsida</taxon>
        <taxon>Liliopsida</taxon>
        <taxon>Poales</taxon>
        <taxon>Poaceae</taxon>
        <taxon>PACMAD clade</taxon>
        <taxon>Arundinoideae</taxon>
        <taxon>Arundineae</taxon>
        <taxon>Arundo</taxon>
    </lineage>
</organism>
<dbReference type="EMBL" id="GBRH01234447">
    <property type="protein sequence ID" value="JAD63448.1"/>
    <property type="molecule type" value="Transcribed_RNA"/>
</dbReference>
<protein>
    <submittedName>
        <fullName evidence="1">Uncharacterized protein</fullName>
    </submittedName>
</protein>
<reference evidence="1" key="2">
    <citation type="journal article" date="2015" name="Data Brief">
        <title>Shoot transcriptome of the giant reed, Arundo donax.</title>
        <authorList>
            <person name="Barrero R.A."/>
            <person name="Guerrero F.D."/>
            <person name="Moolhuijzen P."/>
            <person name="Goolsby J.A."/>
            <person name="Tidwell J."/>
            <person name="Bellgard S.E."/>
            <person name="Bellgard M.I."/>
        </authorList>
    </citation>
    <scope>NUCLEOTIDE SEQUENCE</scope>
    <source>
        <tissue evidence="1">Shoot tissue taken approximately 20 cm above the soil surface</tissue>
    </source>
</reference>
<reference evidence="1" key="1">
    <citation type="submission" date="2014-09" db="EMBL/GenBank/DDBJ databases">
        <authorList>
            <person name="Magalhaes I.L.F."/>
            <person name="Oliveira U."/>
            <person name="Santos F.R."/>
            <person name="Vidigal T.H.D.A."/>
            <person name="Brescovit A.D."/>
            <person name="Santos A.J."/>
        </authorList>
    </citation>
    <scope>NUCLEOTIDE SEQUENCE</scope>
    <source>
        <tissue evidence="1">Shoot tissue taken approximately 20 cm above the soil surface</tissue>
    </source>
</reference>
<dbReference type="AlphaFoldDB" id="A0A0A9BMP2"/>
<name>A0A0A9BMP2_ARUDO</name>
<sequence>MDKFYRAFTSNSVAHELPLASTCSYMWFNDVLVFVSNLIVAI</sequence>
<proteinExistence type="predicted"/>